<dbReference type="Pfam" id="PF00787">
    <property type="entry name" value="PX"/>
    <property type="match status" value="1"/>
</dbReference>
<organism evidence="2">
    <name type="scientific">Oikopleura dioica</name>
    <name type="common">Tunicate</name>
    <dbReference type="NCBI Taxonomy" id="34765"/>
    <lineage>
        <taxon>Eukaryota</taxon>
        <taxon>Metazoa</taxon>
        <taxon>Chordata</taxon>
        <taxon>Tunicata</taxon>
        <taxon>Appendicularia</taxon>
        <taxon>Copelata</taxon>
        <taxon>Oikopleuridae</taxon>
        <taxon>Oikopleura</taxon>
    </lineage>
</organism>
<feature type="domain" description="PX" evidence="1">
    <location>
        <begin position="71"/>
        <end position="147"/>
    </location>
</feature>
<dbReference type="OrthoDB" id="10317484at2759"/>
<gene>
    <name evidence="2" type="ORF">GSOID_T00001818001</name>
</gene>
<dbReference type="SUPFAM" id="SSF64268">
    <property type="entry name" value="PX domain"/>
    <property type="match status" value="1"/>
</dbReference>
<evidence type="ECO:0000313" key="2">
    <source>
        <dbReference type="EMBL" id="CBY12447.1"/>
    </source>
</evidence>
<dbReference type="GO" id="GO:0035091">
    <property type="term" value="F:phosphatidylinositol binding"/>
    <property type="evidence" value="ECO:0007669"/>
    <property type="project" value="InterPro"/>
</dbReference>
<reference evidence="2" key="1">
    <citation type="journal article" date="2010" name="Science">
        <title>Plasticity of animal genome architecture unmasked by rapid evolution of a pelagic tunicate.</title>
        <authorList>
            <person name="Denoeud F."/>
            <person name="Henriet S."/>
            <person name="Mungpakdee S."/>
            <person name="Aury J.M."/>
            <person name="Da Silva C."/>
            <person name="Brinkmann H."/>
            <person name="Mikhaleva J."/>
            <person name="Olsen L.C."/>
            <person name="Jubin C."/>
            <person name="Canestro C."/>
            <person name="Bouquet J.M."/>
            <person name="Danks G."/>
            <person name="Poulain J."/>
            <person name="Campsteijn C."/>
            <person name="Adamski M."/>
            <person name="Cross I."/>
            <person name="Yadetie F."/>
            <person name="Muffato M."/>
            <person name="Louis A."/>
            <person name="Butcher S."/>
            <person name="Tsagkogeorga G."/>
            <person name="Konrad A."/>
            <person name="Singh S."/>
            <person name="Jensen M.F."/>
            <person name="Cong E.H."/>
            <person name="Eikeseth-Otteraa H."/>
            <person name="Noel B."/>
            <person name="Anthouard V."/>
            <person name="Porcel B.M."/>
            <person name="Kachouri-Lafond R."/>
            <person name="Nishino A."/>
            <person name="Ugolini M."/>
            <person name="Chourrout P."/>
            <person name="Nishida H."/>
            <person name="Aasland R."/>
            <person name="Huzurbazar S."/>
            <person name="Westhof E."/>
            <person name="Delsuc F."/>
            <person name="Lehrach H."/>
            <person name="Reinhardt R."/>
            <person name="Weissenbach J."/>
            <person name="Roy S.W."/>
            <person name="Artiguenave F."/>
            <person name="Postlethwait J.H."/>
            <person name="Manak J.R."/>
            <person name="Thompson E.M."/>
            <person name="Jaillon O."/>
            <person name="Du Pasquier L."/>
            <person name="Boudinot P."/>
            <person name="Liberles D.A."/>
            <person name="Volff J.N."/>
            <person name="Philippe H."/>
            <person name="Lenhard B."/>
            <person name="Roest Crollius H."/>
            <person name="Wincker P."/>
            <person name="Chourrout D."/>
        </authorList>
    </citation>
    <scope>NUCLEOTIDE SEQUENCE [LARGE SCALE GENOMIC DNA]</scope>
</reference>
<name>E4XRN1_OIKDI</name>
<accession>E4XRN1</accession>
<keyword evidence="3" id="KW-1185">Reference proteome</keyword>
<proteinExistence type="predicted"/>
<evidence type="ECO:0000259" key="1">
    <source>
        <dbReference type="Pfam" id="PF00787"/>
    </source>
</evidence>
<dbReference type="AlphaFoldDB" id="E4XRN1"/>
<dbReference type="EMBL" id="FN653121">
    <property type="protein sequence ID" value="CBY12447.1"/>
    <property type="molecule type" value="Genomic_DNA"/>
</dbReference>
<dbReference type="Gene3D" id="3.30.1520.10">
    <property type="entry name" value="Phox-like domain"/>
    <property type="match status" value="1"/>
</dbReference>
<dbReference type="InterPro" id="IPR001683">
    <property type="entry name" value="PX_dom"/>
</dbReference>
<sequence>MENLGESEFLGDDGDEDIFAYNQLAFGRLRLDEDSHLPTPMYKHVQVRVTYKLEAKPSKHVAFLVEFDSVSRPFQTRFSALERFHRRMCRHYKELRDEIPFPKKRLRKNFDQAVIMKRTELIGLYFDHLLNGRDFKYRDSSTLKDFLIHDLRQKYRSALRSELFEQALNNLMPILDLLEILELVCADRVTALTLICLCNAKSGQVDTAKMFSQKTLQLITSNSKILSAKKYSSLISEAISVAGKVSSHTELNAYQVSSEMEDAGTPRSTISTTASYAEDF</sequence>
<dbReference type="Proteomes" id="UP000001307">
    <property type="component" value="Unassembled WGS sequence"/>
</dbReference>
<dbReference type="InParanoid" id="E4XRN1"/>
<dbReference type="InterPro" id="IPR036871">
    <property type="entry name" value="PX_dom_sf"/>
</dbReference>
<protein>
    <recommendedName>
        <fullName evidence="1">PX domain-containing protein</fullName>
    </recommendedName>
</protein>
<evidence type="ECO:0000313" key="3">
    <source>
        <dbReference type="Proteomes" id="UP000001307"/>
    </source>
</evidence>